<dbReference type="GO" id="GO:0046166">
    <property type="term" value="P:glyceraldehyde-3-phosphate biosynthetic process"/>
    <property type="evidence" value="ECO:0007669"/>
    <property type="project" value="TreeGrafter"/>
</dbReference>
<evidence type="ECO:0000256" key="4">
    <source>
        <dbReference type="ARBA" id="ARBA00023152"/>
    </source>
</evidence>
<evidence type="ECO:0000256" key="5">
    <source>
        <dbReference type="ARBA" id="ARBA00023235"/>
    </source>
</evidence>
<evidence type="ECO:0000256" key="1">
    <source>
        <dbReference type="ARBA" id="ARBA00019397"/>
    </source>
</evidence>
<comment type="similarity">
    <text evidence="7 8">Belongs to the triosephosphate isomerase family.</text>
</comment>
<keyword evidence="3 7" id="KW-0963">Cytoplasm</keyword>
<dbReference type="FunFam" id="3.20.20.70:FF:000223">
    <property type="entry name" value="Triosephosphate isomerase"/>
    <property type="match status" value="1"/>
</dbReference>
<feature type="binding site" evidence="7">
    <location>
        <begin position="199"/>
        <end position="200"/>
    </location>
    <ligand>
        <name>substrate</name>
    </ligand>
</feature>
<name>A0A2T9WME5_NANST</name>
<dbReference type="PANTHER" id="PTHR21139">
    <property type="entry name" value="TRIOSEPHOSPHATE ISOMERASE"/>
    <property type="match status" value="1"/>
</dbReference>
<dbReference type="EMBL" id="QEFP02000004">
    <property type="protein sequence ID" value="MCC5446978.1"/>
    <property type="molecule type" value="Genomic_DNA"/>
</dbReference>
<feature type="active site" description="Proton acceptor" evidence="7">
    <location>
        <position position="138"/>
    </location>
</feature>
<comment type="subcellular location">
    <subcellularLocation>
        <location evidence="7 8">Cytoplasm</location>
    </subcellularLocation>
</comment>
<comment type="pathway">
    <text evidence="7 8">Carbohydrate biosynthesis; gluconeogenesis.</text>
</comment>
<reference evidence="9" key="4">
    <citation type="submission" date="2021-11" db="EMBL/GenBank/DDBJ databases">
        <authorList>
            <person name="Munson-Mcgee J."/>
            <person name="Field E."/>
            <person name="Bateson M."/>
            <person name="Rooney C."/>
            <person name="Stepanauskas R."/>
            <person name="Young M."/>
        </authorList>
    </citation>
    <scope>NUCLEOTIDE SEQUENCE</scope>
    <source>
        <strain evidence="9">SCGC AB-777_F03</strain>
    </source>
</reference>
<dbReference type="GO" id="GO:0004807">
    <property type="term" value="F:triose-phosphate isomerase activity"/>
    <property type="evidence" value="ECO:0007669"/>
    <property type="project" value="UniProtKB-UniRule"/>
</dbReference>
<dbReference type="GO" id="GO:0019563">
    <property type="term" value="P:glycerol catabolic process"/>
    <property type="evidence" value="ECO:0007669"/>
    <property type="project" value="TreeGrafter"/>
</dbReference>
<evidence type="ECO:0000313" key="9">
    <source>
        <dbReference type="EMBL" id="MCC5446978.1"/>
    </source>
</evidence>
<dbReference type="PROSITE" id="PS00171">
    <property type="entry name" value="TIM_1"/>
    <property type="match status" value="1"/>
</dbReference>
<comment type="subunit">
    <text evidence="6 7">Homotetramer; dimer of dimers.</text>
</comment>
<evidence type="ECO:0000313" key="11">
    <source>
        <dbReference type="EMBL" id="PVU71327.1"/>
    </source>
</evidence>
<feature type="active site" description="Electrophile" evidence="7">
    <location>
        <position position="90"/>
    </location>
</feature>
<dbReference type="InterPro" id="IPR035990">
    <property type="entry name" value="TIM_sf"/>
</dbReference>
<dbReference type="Gene3D" id="3.20.20.70">
    <property type="entry name" value="Aldolase class I"/>
    <property type="match status" value="1"/>
</dbReference>
<feature type="binding site" evidence="7">
    <location>
        <begin position="5"/>
        <end position="7"/>
    </location>
    <ligand>
        <name>substrate</name>
    </ligand>
</feature>
<dbReference type="NCBIfam" id="TIGR00419">
    <property type="entry name" value="tim"/>
    <property type="match status" value="1"/>
</dbReference>
<sequence length="221" mass="23860">MLVINLKSYIETIGRRGLELLEAAEKVAEEYGINIVIAPQFTDIYLLAKNAKKVKIFAQHIDPIEPGAHTGYILPEAVKEAGAVGTLINHSEKPMKIIDIEKAINMAKRLGLTTIVCANDEIVGAAIAKLNPDYVAVEPPELIGTGISVSTAKPEIVINSVKMIKEVNPNVKVLVGAGISNKEDVKKSLEYGAEGVLLASAVTKAKNFYEKIKELAEGFIR</sequence>
<dbReference type="EMBL" id="QEFH01000007">
    <property type="protein sequence ID" value="PVU71327.1"/>
    <property type="molecule type" value="Genomic_DNA"/>
</dbReference>
<evidence type="ECO:0000256" key="6">
    <source>
        <dbReference type="ARBA" id="ARBA00044762"/>
    </source>
</evidence>
<keyword evidence="4 7" id="KW-0324">Glycolysis</keyword>
<dbReference type="NCBIfam" id="NF003302">
    <property type="entry name" value="PRK04302.1"/>
    <property type="match status" value="1"/>
</dbReference>
<dbReference type="GO" id="GO:0006094">
    <property type="term" value="P:gluconeogenesis"/>
    <property type="evidence" value="ECO:0007669"/>
    <property type="project" value="UniProtKB-UniRule"/>
</dbReference>
<dbReference type="InterPro" id="IPR022891">
    <property type="entry name" value="Triosephosphate_isomerase_arc"/>
</dbReference>
<reference evidence="10 12" key="1">
    <citation type="journal article" date="2015" name="Appl. Environ. Microbiol.">
        <title>Nanoarchaeota, Their Sulfolobales Host, and Nanoarchaeota Virus Distribution across Yellowstone National Park Hot Springs.</title>
        <authorList>
            <person name="Munson-McGee J.H."/>
            <person name="Field E.K."/>
            <person name="Bateson M."/>
            <person name="Rooney C."/>
            <person name="Stepanauskas R."/>
            <person name="Young M.J."/>
        </authorList>
    </citation>
    <scope>NUCLEOTIDE SEQUENCE [LARGE SCALE GENOMIC DNA]</scope>
    <source>
        <strain evidence="10">SCGC AB-777_F03</strain>
        <strain evidence="11">SCGC AB-777_O03</strain>
    </source>
</reference>
<dbReference type="UniPathway" id="UPA00109">
    <property type="reaction ID" value="UER00189"/>
</dbReference>
<dbReference type="Pfam" id="PF00121">
    <property type="entry name" value="TIM"/>
    <property type="match status" value="1"/>
</dbReference>
<dbReference type="Proteomes" id="UP000245509">
    <property type="component" value="Unassembled WGS sequence"/>
</dbReference>
<dbReference type="GO" id="GO:0005829">
    <property type="term" value="C:cytosol"/>
    <property type="evidence" value="ECO:0007669"/>
    <property type="project" value="TreeGrafter"/>
</dbReference>
<comment type="pathway">
    <text evidence="7 8">Carbohydrate degradation; glycolysis; D-glyceraldehyde 3-phosphate from glycerone phosphate: step 1/1.</text>
</comment>
<dbReference type="AlphaFoldDB" id="A0A2T9WME5"/>
<dbReference type="GO" id="GO:0006096">
    <property type="term" value="P:glycolytic process"/>
    <property type="evidence" value="ECO:0007669"/>
    <property type="project" value="UniProtKB-UniRule"/>
</dbReference>
<comment type="function">
    <text evidence="7">Involved in the gluconeogenesis. Catalyzes stereospecifically the conversion of dihydroxyacetone phosphate (DHAP) to D-glyceraldehyde-3-phosphate (G3P).</text>
</comment>
<keyword evidence="2 7" id="KW-0312">Gluconeogenesis</keyword>
<dbReference type="InterPro" id="IPR000652">
    <property type="entry name" value="Triosephosphate_isomerase"/>
</dbReference>
<protein>
    <recommendedName>
        <fullName evidence="1 7">Triosephosphate isomerase</fullName>
        <shortName evidence="7">TIM</shortName>
        <shortName evidence="7">TPI</shortName>
        <ecNumber evidence="7 8">5.3.1.1</ecNumber>
    </recommendedName>
    <alternativeName>
        <fullName evidence="7">Triose-phosphate isomerase</fullName>
    </alternativeName>
</protein>
<reference evidence="10" key="3">
    <citation type="submission" date="2017-05" db="EMBL/GenBank/DDBJ databases">
        <authorList>
            <person name="Song R."/>
            <person name="Chenine A.L."/>
            <person name="Ruprecht R.M."/>
        </authorList>
    </citation>
    <scope>NUCLEOTIDE SEQUENCE</scope>
    <source>
        <strain evidence="10">SCGC AB-777_F03</strain>
        <strain evidence="11">SCGC AB-777_O03</strain>
    </source>
</reference>
<evidence type="ECO:0000256" key="3">
    <source>
        <dbReference type="ARBA" id="ARBA00022490"/>
    </source>
</evidence>
<reference evidence="9" key="2">
    <citation type="submission" date="2017-05" db="EMBL/GenBank/DDBJ databases">
        <authorList>
            <person name="Munson-Mcgee J.H."/>
        </authorList>
    </citation>
    <scope>NUCLEOTIDE SEQUENCE</scope>
    <source>
        <strain evidence="9">SCGC AB-777_F03</strain>
    </source>
</reference>
<dbReference type="PROSITE" id="PS51440">
    <property type="entry name" value="TIM_2"/>
    <property type="match status" value="1"/>
</dbReference>
<proteinExistence type="inferred from homology"/>
<evidence type="ECO:0000313" key="10">
    <source>
        <dbReference type="EMBL" id="PVU68985.1"/>
    </source>
</evidence>
<feature type="binding site" evidence="7">
    <location>
        <position position="143"/>
    </location>
    <ligand>
        <name>substrate</name>
    </ligand>
</feature>
<gene>
    <name evidence="7 10" type="primary">tpiA</name>
    <name evidence="9" type="ORF">DDW03_000995</name>
    <name evidence="10" type="ORF">DDW03_00465</name>
    <name evidence="11" type="ORF">DDW05_01240</name>
</gene>
<evidence type="ECO:0000256" key="2">
    <source>
        <dbReference type="ARBA" id="ARBA00022432"/>
    </source>
</evidence>
<evidence type="ECO:0000313" key="12">
    <source>
        <dbReference type="Proteomes" id="UP000245908"/>
    </source>
</evidence>
<dbReference type="InterPro" id="IPR013785">
    <property type="entry name" value="Aldolase_TIM"/>
</dbReference>
<dbReference type="CDD" id="cd00311">
    <property type="entry name" value="TIM"/>
    <property type="match status" value="1"/>
</dbReference>
<dbReference type="RefSeq" id="WP_228615205.1">
    <property type="nucleotide sequence ID" value="NZ_QEFP02000004.1"/>
</dbReference>
<organism evidence="10">
    <name type="scientific">Nanobsidianus stetteri</name>
    <dbReference type="NCBI Taxonomy" id="1294122"/>
    <lineage>
        <taxon>Archaea</taxon>
        <taxon>Nanobdellota</taxon>
        <taxon>Candidatus Nanoarchaeia</taxon>
        <taxon>Nanoarchaeales</taxon>
        <taxon>Nanopusillaceae</taxon>
        <taxon>Candidatus Nanobsidianus</taxon>
    </lineage>
</organism>
<dbReference type="Proteomes" id="UP000245908">
    <property type="component" value="Unassembled WGS sequence"/>
</dbReference>
<dbReference type="SUPFAM" id="SSF51351">
    <property type="entry name" value="Triosephosphate isomerase (TIM)"/>
    <property type="match status" value="1"/>
</dbReference>
<evidence type="ECO:0000256" key="7">
    <source>
        <dbReference type="HAMAP-Rule" id="MF_00147"/>
    </source>
</evidence>
<dbReference type="HAMAP" id="MF_00147_A">
    <property type="entry name" value="TIM_A"/>
    <property type="match status" value="1"/>
</dbReference>
<dbReference type="InterPro" id="IPR020861">
    <property type="entry name" value="Triosephosphate_isomerase_AS"/>
</dbReference>
<evidence type="ECO:0000256" key="8">
    <source>
        <dbReference type="RuleBase" id="RU363013"/>
    </source>
</evidence>
<dbReference type="EMBL" id="QEFP01000001">
    <property type="protein sequence ID" value="PVU68985.1"/>
    <property type="molecule type" value="Genomic_DNA"/>
</dbReference>
<accession>A0A2T9WME5</accession>
<comment type="caution">
    <text evidence="10">The sequence shown here is derived from an EMBL/GenBank/DDBJ whole genome shotgun (WGS) entry which is preliminary data.</text>
</comment>
<dbReference type="EC" id="5.3.1.1" evidence="7 8"/>
<dbReference type="UniPathway" id="UPA00138"/>
<feature type="binding site" evidence="7">
    <location>
        <position position="178"/>
    </location>
    <ligand>
        <name>substrate</name>
    </ligand>
</feature>
<keyword evidence="5 7" id="KW-0413">Isomerase</keyword>
<comment type="catalytic activity">
    <reaction evidence="7 8">
        <text>D-glyceraldehyde 3-phosphate = dihydroxyacetone phosphate</text>
        <dbReference type="Rhea" id="RHEA:18585"/>
        <dbReference type="ChEBI" id="CHEBI:57642"/>
        <dbReference type="ChEBI" id="CHEBI:59776"/>
        <dbReference type="EC" id="5.3.1.1"/>
    </reaction>
</comment>
<dbReference type="PANTHER" id="PTHR21139:SF42">
    <property type="entry name" value="TRIOSEPHOSPHATE ISOMERASE"/>
    <property type="match status" value="1"/>
</dbReference>